<keyword evidence="2" id="KW-0695">RNA-directed DNA polymerase</keyword>
<keyword evidence="2" id="KW-0548">Nucleotidyltransferase</keyword>
<dbReference type="Pfam" id="PF00078">
    <property type="entry name" value="RVT_1"/>
    <property type="match status" value="1"/>
</dbReference>
<dbReference type="PANTHER" id="PTHR19446">
    <property type="entry name" value="REVERSE TRANSCRIPTASES"/>
    <property type="match status" value="1"/>
</dbReference>
<dbReference type="EMBL" id="BGZK01002032">
    <property type="protein sequence ID" value="GBP89814.1"/>
    <property type="molecule type" value="Genomic_DNA"/>
</dbReference>
<proteinExistence type="predicted"/>
<keyword evidence="2" id="KW-0808">Transferase</keyword>
<accession>A0A4C1ZRQ0</accession>
<protein>
    <submittedName>
        <fullName evidence="2">Probable RNA-directed DNA polymerase from transposon BS</fullName>
    </submittedName>
</protein>
<evidence type="ECO:0000259" key="1">
    <source>
        <dbReference type="PROSITE" id="PS50878"/>
    </source>
</evidence>
<name>A0A4C1ZRQ0_EUMVA</name>
<evidence type="ECO:0000313" key="2">
    <source>
        <dbReference type="EMBL" id="GBP89814.1"/>
    </source>
</evidence>
<evidence type="ECO:0000313" key="3">
    <source>
        <dbReference type="Proteomes" id="UP000299102"/>
    </source>
</evidence>
<comment type="caution">
    <text evidence="2">The sequence shown here is derived from an EMBL/GenBank/DDBJ whole genome shotgun (WGS) entry which is preliminary data.</text>
</comment>
<sequence length="258" mass="28474">MSQTTTATEASPELESLTQGLVTTSTQLATDRATKAGVKPNAPLKGIPGIIGVPTLQAERLPFMVLGERHRVTGVALINIIAASGIDMPPQTVMRNLVHSCAQQALRLVEHVMKGFKQKQKTVAVFFDIAKAFDWIWHAGLIYKLHALEVPDRLIHIIHSYLSNRHFSFRYGRTNSTRRILGAGVPQGSSLCPLLYSAYANDTPRLSSGVQLALNKFKKDLPPSIFRGPSMGWVDGWFLTYRIEVNPDKSAAIQFKLV</sequence>
<dbReference type="PROSITE" id="PS50878">
    <property type="entry name" value="RT_POL"/>
    <property type="match status" value="1"/>
</dbReference>
<keyword evidence="3" id="KW-1185">Reference proteome</keyword>
<gene>
    <name evidence="2" type="primary">RTase</name>
    <name evidence="2" type="ORF">EVAR_66704_1</name>
</gene>
<feature type="domain" description="Reverse transcriptase" evidence="1">
    <location>
        <begin position="1"/>
        <end position="258"/>
    </location>
</feature>
<dbReference type="InterPro" id="IPR000477">
    <property type="entry name" value="RT_dom"/>
</dbReference>
<dbReference type="AlphaFoldDB" id="A0A4C1ZRQ0"/>
<dbReference type="OrthoDB" id="416454at2759"/>
<dbReference type="GO" id="GO:0003964">
    <property type="term" value="F:RNA-directed DNA polymerase activity"/>
    <property type="evidence" value="ECO:0007669"/>
    <property type="project" value="UniProtKB-KW"/>
</dbReference>
<dbReference type="Proteomes" id="UP000299102">
    <property type="component" value="Unassembled WGS sequence"/>
</dbReference>
<organism evidence="2 3">
    <name type="scientific">Eumeta variegata</name>
    <name type="common">Bagworm moth</name>
    <name type="synonym">Eumeta japonica</name>
    <dbReference type="NCBI Taxonomy" id="151549"/>
    <lineage>
        <taxon>Eukaryota</taxon>
        <taxon>Metazoa</taxon>
        <taxon>Ecdysozoa</taxon>
        <taxon>Arthropoda</taxon>
        <taxon>Hexapoda</taxon>
        <taxon>Insecta</taxon>
        <taxon>Pterygota</taxon>
        <taxon>Neoptera</taxon>
        <taxon>Endopterygota</taxon>
        <taxon>Lepidoptera</taxon>
        <taxon>Glossata</taxon>
        <taxon>Ditrysia</taxon>
        <taxon>Tineoidea</taxon>
        <taxon>Psychidae</taxon>
        <taxon>Oiketicinae</taxon>
        <taxon>Eumeta</taxon>
    </lineage>
</organism>
<reference evidence="2 3" key="1">
    <citation type="journal article" date="2019" name="Commun. Biol.">
        <title>The bagworm genome reveals a unique fibroin gene that provides high tensile strength.</title>
        <authorList>
            <person name="Kono N."/>
            <person name="Nakamura H."/>
            <person name="Ohtoshi R."/>
            <person name="Tomita M."/>
            <person name="Numata K."/>
            <person name="Arakawa K."/>
        </authorList>
    </citation>
    <scope>NUCLEOTIDE SEQUENCE [LARGE SCALE GENOMIC DNA]</scope>
</reference>
<dbReference type="STRING" id="151549.A0A4C1ZRQ0"/>